<accession>A0AAD8NX19</accession>
<evidence type="ECO:0000313" key="1">
    <source>
        <dbReference type="EMBL" id="KAK1423841.1"/>
    </source>
</evidence>
<evidence type="ECO:0000313" key="2">
    <source>
        <dbReference type="Proteomes" id="UP001229421"/>
    </source>
</evidence>
<keyword evidence="2" id="KW-1185">Reference proteome</keyword>
<organism evidence="1 2">
    <name type="scientific">Tagetes erecta</name>
    <name type="common">African marigold</name>
    <dbReference type="NCBI Taxonomy" id="13708"/>
    <lineage>
        <taxon>Eukaryota</taxon>
        <taxon>Viridiplantae</taxon>
        <taxon>Streptophyta</taxon>
        <taxon>Embryophyta</taxon>
        <taxon>Tracheophyta</taxon>
        <taxon>Spermatophyta</taxon>
        <taxon>Magnoliopsida</taxon>
        <taxon>eudicotyledons</taxon>
        <taxon>Gunneridae</taxon>
        <taxon>Pentapetalae</taxon>
        <taxon>asterids</taxon>
        <taxon>campanulids</taxon>
        <taxon>Asterales</taxon>
        <taxon>Asteraceae</taxon>
        <taxon>Asteroideae</taxon>
        <taxon>Heliantheae alliance</taxon>
        <taxon>Tageteae</taxon>
        <taxon>Tagetes</taxon>
    </lineage>
</organism>
<proteinExistence type="predicted"/>
<comment type="caution">
    <text evidence="1">The sequence shown here is derived from an EMBL/GenBank/DDBJ whole genome shotgun (WGS) entry which is preliminary data.</text>
</comment>
<dbReference type="EMBL" id="JAUHHV010000005">
    <property type="protein sequence ID" value="KAK1423841.1"/>
    <property type="molecule type" value="Genomic_DNA"/>
</dbReference>
<protein>
    <submittedName>
        <fullName evidence="1">Uncharacterized protein</fullName>
    </submittedName>
</protein>
<dbReference type="Proteomes" id="UP001229421">
    <property type="component" value="Unassembled WGS sequence"/>
</dbReference>
<sequence>MLLQNSYYNKSIPAVLAIAQYIASAARQSCPVQRVASKVDPLKDAGAEINIAKTDFDFEHIRFIIEKVELYKDIGVNLNKPKVYRDHKVFKIV</sequence>
<gene>
    <name evidence="1" type="ORF">QVD17_19150</name>
</gene>
<dbReference type="AlphaFoldDB" id="A0AAD8NX19"/>
<reference evidence="1" key="1">
    <citation type="journal article" date="2023" name="bioRxiv">
        <title>Improved chromosome-level genome assembly for marigold (Tagetes erecta).</title>
        <authorList>
            <person name="Jiang F."/>
            <person name="Yuan L."/>
            <person name="Wang S."/>
            <person name="Wang H."/>
            <person name="Xu D."/>
            <person name="Wang A."/>
            <person name="Fan W."/>
        </authorList>
    </citation>
    <scope>NUCLEOTIDE SEQUENCE</scope>
    <source>
        <strain evidence="1">WSJ</strain>
        <tissue evidence="1">Leaf</tissue>
    </source>
</reference>
<name>A0AAD8NX19_TARER</name>